<gene>
    <name evidence="2" type="ORF">DFH08DRAFT_966513</name>
</gene>
<accession>A0AAD7ELJ5</accession>
<comment type="caution">
    <text evidence="2">The sequence shown here is derived from an EMBL/GenBank/DDBJ whole genome shotgun (WGS) entry which is preliminary data.</text>
</comment>
<evidence type="ECO:0000313" key="2">
    <source>
        <dbReference type="EMBL" id="KAJ7331526.1"/>
    </source>
</evidence>
<dbReference type="PANTHER" id="PTHR33488">
    <property type="entry name" value="ZGC:162509"/>
    <property type="match status" value="1"/>
</dbReference>
<sequence>MSTAQKLTNTYTALQTVNEGHQINQDDWMTLWCSTNWGALLQPAPLSISLLGAILILASSTADFSLIDDVPEGAPEYKWQYATRPESFKTCLEQMAGDGSKAFETAQAQMEIINNSTSDSVMPKLIKEIVGLIIDGSKEDIQSLFLSKINDLKDLSKKCLDAANTTDSAFANLVGLAQEMVLACTYVQGTTEQAIDRNKVHLAVLDQVKAEQAASIKQAKAQVAFAKKSYSKAESGFYTAVNDVPSGWTLVGMEVVGDLAKGLSSALNAAVSYGTMRSQGAQAGLNSYSNLTGQQGQTAVAPEPAPVAPTTSPNGVSSQPNAEALTDPGTVGVQSVLTLVMAMQSLLTGKDGKPDWDRIRKTSDSKDSQDGGLYIQAALESQKTELDPSAPFSQKLSPYIDDALVIIAAILKVAGSSASIEDNTLEPQVAPTEQLIMNLQGLSTSANLVLQQPGSAATGPATPAPADQAQAAEASGAAQLAVQSAEMKVTQTRANLEASRGMYEKYTDELTQQQQAITTTIGNITQTQLTDVTLAHMLPVLGTAVGSFTTLRAQFSQLVQFFDHVASLLNDVMDPSLTDWIHTLTSAEGEEKKVAGITLSKFMQNLIYTGMMTPLKVSMLANKVSGVYMSVSRQYIIPAQEQVGSMLLFPAGSTAEDKKALVVKLQKAQAALAESTKGTNNKISALVLNDQKDFNTTITARLNAIENALKAHIPAVTQPVPAHVKAITNAHAKDTARTRALQAGVNPMFTLQSAF</sequence>
<feature type="region of interest" description="Disordered" evidence="1">
    <location>
        <begin position="351"/>
        <end position="372"/>
    </location>
</feature>
<dbReference type="Proteomes" id="UP001218218">
    <property type="component" value="Unassembled WGS sequence"/>
</dbReference>
<dbReference type="AlphaFoldDB" id="A0AAD7ELJ5"/>
<feature type="region of interest" description="Disordered" evidence="1">
    <location>
        <begin position="287"/>
        <end position="328"/>
    </location>
</feature>
<feature type="compositionally biased region" description="Basic and acidic residues" evidence="1">
    <location>
        <begin position="351"/>
        <end position="369"/>
    </location>
</feature>
<evidence type="ECO:0000256" key="1">
    <source>
        <dbReference type="SAM" id="MobiDB-lite"/>
    </source>
</evidence>
<dbReference type="PANTHER" id="PTHR33488:SF2">
    <property type="entry name" value="EARLY ENDOSOME ANTIGEN 1-LIKE"/>
    <property type="match status" value="1"/>
</dbReference>
<dbReference type="EMBL" id="JARIHO010000035">
    <property type="protein sequence ID" value="KAJ7331526.1"/>
    <property type="molecule type" value="Genomic_DNA"/>
</dbReference>
<keyword evidence="3" id="KW-1185">Reference proteome</keyword>
<feature type="compositionally biased region" description="Polar residues" evidence="1">
    <location>
        <begin position="287"/>
        <end position="297"/>
    </location>
</feature>
<evidence type="ECO:0000313" key="3">
    <source>
        <dbReference type="Proteomes" id="UP001218218"/>
    </source>
</evidence>
<name>A0AAD7ELJ5_9AGAR</name>
<feature type="compositionally biased region" description="Polar residues" evidence="1">
    <location>
        <begin position="312"/>
        <end position="321"/>
    </location>
</feature>
<protein>
    <submittedName>
        <fullName evidence="2">Uncharacterized protein</fullName>
    </submittedName>
</protein>
<organism evidence="2 3">
    <name type="scientific">Mycena albidolilacea</name>
    <dbReference type="NCBI Taxonomy" id="1033008"/>
    <lineage>
        <taxon>Eukaryota</taxon>
        <taxon>Fungi</taxon>
        <taxon>Dikarya</taxon>
        <taxon>Basidiomycota</taxon>
        <taxon>Agaricomycotina</taxon>
        <taxon>Agaricomycetes</taxon>
        <taxon>Agaricomycetidae</taxon>
        <taxon>Agaricales</taxon>
        <taxon>Marasmiineae</taxon>
        <taxon>Mycenaceae</taxon>
        <taxon>Mycena</taxon>
    </lineage>
</organism>
<reference evidence="2" key="1">
    <citation type="submission" date="2023-03" db="EMBL/GenBank/DDBJ databases">
        <title>Massive genome expansion in bonnet fungi (Mycena s.s.) driven by repeated elements and novel gene families across ecological guilds.</title>
        <authorList>
            <consortium name="Lawrence Berkeley National Laboratory"/>
            <person name="Harder C.B."/>
            <person name="Miyauchi S."/>
            <person name="Viragh M."/>
            <person name="Kuo A."/>
            <person name="Thoen E."/>
            <person name="Andreopoulos B."/>
            <person name="Lu D."/>
            <person name="Skrede I."/>
            <person name="Drula E."/>
            <person name="Henrissat B."/>
            <person name="Morin E."/>
            <person name="Kohler A."/>
            <person name="Barry K."/>
            <person name="LaButti K."/>
            <person name="Morin E."/>
            <person name="Salamov A."/>
            <person name="Lipzen A."/>
            <person name="Mereny Z."/>
            <person name="Hegedus B."/>
            <person name="Baldrian P."/>
            <person name="Stursova M."/>
            <person name="Weitz H."/>
            <person name="Taylor A."/>
            <person name="Grigoriev I.V."/>
            <person name="Nagy L.G."/>
            <person name="Martin F."/>
            <person name="Kauserud H."/>
        </authorList>
    </citation>
    <scope>NUCLEOTIDE SEQUENCE</scope>
    <source>
        <strain evidence="2">CBHHK002</strain>
    </source>
</reference>
<proteinExistence type="predicted"/>